<comment type="caution">
    <text evidence="2">The sequence shown here is derived from an EMBL/GenBank/DDBJ whole genome shotgun (WGS) entry which is preliminary data.</text>
</comment>
<evidence type="ECO:0000256" key="1">
    <source>
        <dbReference type="SAM" id="MobiDB-lite"/>
    </source>
</evidence>
<sequence length="223" mass="23554">MVLDIGMSELVSIEVAVVHERGSQDVRGAARYPRSCVSQVNDSPLRGPRGTVDRRSRHHGRSPGDAGGVAPIPLSEGHGPHGSKLRVSRDTDSSLRTDGAVAPGRGDSDVTTPTSSGRSRRERRMRGRASVTSRTSDEVSNVTSSEAPRDCSEQLYTLVNGVTRGGGGIDGDISLDSLPAVNALLELDEMSIAEFGEVLKAGDLAEVVVIRPEEELNSSSVVD</sequence>
<name>A0A8T0Y454_9STRA</name>
<dbReference type="AlphaFoldDB" id="A0A8T0Y454"/>
<evidence type="ECO:0000313" key="3">
    <source>
        <dbReference type="Proteomes" id="UP000735874"/>
    </source>
</evidence>
<proteinExistence type="predicted"/>
<accession>A0A8T0Y454</accession>
<feature type="compositionally biased region" description="Polar residues" evidence="1">
    <location>
        <begin position="131"/>
        <end position="146"/>
    </location>
</feature>
<dbReference type="Proteomes" id="UP000735874">
    <property type="component" value="Unassembled WGS sequence"/>
</dbReference>
<protein>
    <submittedName>
        <fullName evidence="2">Uncharacterized protein</fullName>
    </submittedName>
</protein>
<reference evidence="2" key="1">
    <citation type="submission" date="2018-10" db="EMBL/GenBank/DDBJ databases">
        <title>Effector identification in a new, highly contiguous assembly of the strawberry crown rot pathogen Phytophthora cactorum.</title>
        <authorList>
            <person name="Armitage A.D."/>
            <person name="Nellist C.F."/>
            <person name="Bates H."/>
            <person name="Vickerstaff R.J."/>
            <person name="Harrison R.J."/>
        </authorList>
    </citation>
    <scope>NUCLEOTIDE SEQUENCE</scope>
    <source>
        <strain evidence="2">15-7</strain>
    </source>
</reference>
<dbReference type="EMBL" id="RCMG01001398">
    <property type="protein sequence ID" value="KAG2828299.1"/>
    <property type="molecule type" value="Genomic_DNA"/>
</dbReference>
<organism evidence="2 3">
    <name type="scientific">Phytophthora cactorum</name>
    <dbReference type="NCBI Taxonomy" id="29920"/>
    <lineage>
        <taxon>Eukaryota</taxon>
        <taxon>Sar</taxon>
        <taxon>Stramenopiles</taxon>
        <taxon>Oomycota</taxon>
        <taxon>Peronosporomycetes</taxon>
        <taxon>Peronosporales</taxon>
        <taxon>Peronosporaceae</taxon>
        <taxon>Phytophthora</taxon>
    </lineage>
</organism>
<gene>
    <name evidence="2" type="ORF">PC113_g21486</name>
</gene>
<evidence type="ECO:0000313" key="2">
    <source>
        <dbReference type="EMBL" id="KAG2828299.1"/>
    </source>
</evidence>
<feature type="compositionally biased region" description="Basic residues" evidence="1">
    <location>
        <begin position="118"/>
        <end position="127"/>
    </location>
</feature>
<feature type="region of interest" description="Disordered" evidence="1">
    <location>
        <begin position="23"/>
        <end position="148"/>
    </location>
</feature>